<evidence type="ECO:0000256" key="1">
    <source>
        <dbReference type="SAM" id="MobiDB-lite"/>
    </source>
</evidence>
<proteinExistence type="predicted"/>
<accession>A0A974HT20</accession>
<dbReference type="AlphaFoldDB" id="A0A974HT20"/>
<dbReference type="EMBL" id="CM004470">
    <property type="protein sequence ID" value="OCT89417.1"/>
    <property type="molecule type" value="Genomic_DNA"/>
</dbReference>
<organism evidence="2 3">
    <name type="scientific">Xenopus laevis</name>
    <name type="common">African clawed frog</name>
    <dbReference type="NCBI Taxonomy" id="8355"/>
    <lineage>
        <taxon>Eukaryota</taxon>
        <taxon>Metazoa</taxon>
        <taxon>Chordata</taxon>
        <taxon>Craniata</taxon>
        <taxon>Vertebrata</taxon>
        <taxon>Euteleostomi</taxon>
        <taxon>Amphibia</taxon>
        <taxon>Batrachia</taxon>
        <taxon>Anura</taxon>
        <taxon>Pipoidea</taxon>
        <taxon>Pipidae</taxon>
        <taxon>Xenopodinae</taxon>
        <taxon>Xenopus</taxon>
        <taxon>Xenopus</taxon>
    </lineage>
</organism>
<protein>
    <submittedName>
        <fullName evidence="2">Uncharacterized protein</fullName>
    </submittedName>
</protein>
<dbReference type="Proteomes" id="UP000694892">
    <property type="component" value="Chromosome 3L"/>
</dbReference>
<reference evidence="3" key="1">
    <citation type="journal article" date="2016" name="Nature">
        <title>Genome evolution in the allotetraploid frog Xenopus laevis.</title>
        <authorList>
            <person name="Session A.M."/>
            <person name="Uno Y."/>
            <person name="Kwon T."/>
            <person name="Chapman J.A."/>
            <person name="Toyoda A."/>
            <person name="Takahashi S."/>
            <person name="Fukui A."/>
            <person name="Hikosaka A."/>
            <person name="Suzuki A."/>
            <person name="Kondo M."/>
            <person name="van Heeringen S.J."/>
            <person name="Quigley I."/>
            <person name="Heinz S."/>
            <person name="Ogino H."/>
            <person name="Ochi H."/>
            <person name="Hellsten U."/>
            <person name="Lyons J.B."/>
            <person name="Simakov O."/>
            <person name="Putnam N."/>
            <person name="Stites J."/>
            <person name="Kuroki Y."/>
            <person name="Tanaka T."/>
            <person name="Michiue T."/>
            <person name="Watanabe M."/>
            <person name="Bogdanovic O."/>
            <person name="Lister R."/>
            <person name="Georgiou G."/>
            <person name="Paranjpe S.S."/>
            <person name="van Kruijsbergen I."/>
            <person name="Shu S."/>
            <person name="Carlson J."/>
            <person name="Kinoshita T."/>
            <person name="Ohta Y."/>
            <person name="Mawaribuchi S."/>
            <person name="Jenkins J."/>
            <person name="Grimwood J."/>
            <person name="Schmutz J."/>
            <person name="Mitros T."/>
            <person name="Mozaffari S.V."/>
            <person name="Suzuki Y."/>
            <person name="Haramoto Y."/>
            <person name="Yamamoto T.S."/>
            <person name="Takagi C."/>
            <person name="Heald R."/>
            <person name="Miller K."/>
            <person name="Haudenschild C."/>
            <person name="Kitzman J."/>
            <person name="Nakayama T."/>
            <person name="Izutsu Y."/>
            <person name="Robert J."/>
            <person name="Fortriede J."/>
            <person name="Burns K."/>
            <person name="Lotay V."/>
            <person name="Karimi K."/>
            <person name="Yasuoka Y."/>
            <person name="Dichmann D.S."/>
            <person name="Flajnik M.F."/>
            <person name="Houston D.W."/>
            <person name="Shendure J."/>
            <person name="DuPasquier L."/>
            <person name="Vize P.D."/>
            <person name="Zorn A.M."/>
            <person name="Ito M."/>
            <person name="Marcotte E.M."/>
            <person name="Wallingford J.B."/>
            <person name="Ito Y."/>
            <person name="Asashima M."/>
            <person name="Ueno N."/>
            <person name="Matsuda Y."/>
            <person name="Veenstra G.J."/>
            <person name="Fujiyama A."/>
            <person name="Harland R.M."/>
            <person name="Taira M."/>
            <person name="Rokhsar D.S."/>
        </authorList>
    </citation>
    <scope>NUCLEOTIDE SEQUENCE [LARGE SCALE GENOMIC DNA]</scope>
    <source>
        <strain evidence="3">J</strain>
    </source>
</reference>
<gene>
    <name evidence="2" type="ORF">XELAEV_18018038mg</name>
</gene>
<name>A0A974HT20_XENLA</name>
<sequence length="112" mass="12958">MQREAWGEQVRESLALREGSFQLSFQTQRIWLSYYISEVRVIRAGRFLNIHSQTSEKEKGDSCVTERETNRIEFINTSMVKEGDTCCSEEPSNKKRSPVTLSVEDEHSTPNL</sequence>
<evidence type="ECO:0000313" key="2">
    <source>
        <dbReference type="EMBL" id="OCT89417.1"/>
    </source>
</evidence>
<evidence type="ECO:0000313" key="3">
    <source>
        <dbReference type="Proteomes" id="UP000694892"/>
    </source>
</evidence>
<feature type="region of interest" description="Disordered" evidence="1">
    <location>
        <begin position="83"/>
        <end position="112"/>
    </location>
</feature>